<dbReference type="PROSITE" id="PS50405">
    <property type="entry name" value="GST_CTER"/>
    <property type="match status" value="1"/>
</dbReference>
<dbReference type="InterPro" id="IPR004046">
    <property type="entry name" value="GST_C"/>
</dbReference>
<evidence type="ECO:0000259" key="2">
    <source>
        <dbReference type="PROSITE" id="PS50404"/>
    </source>
</evidence>
<organism evidence="4 5">
    <name type="scientific">Bradyrhizobium valentinum</name>
    <dbReference type="NCBI Taxonomy" id="1518501"/>
    <lineage>
        <taxon>Bacteria</taxon>
        <taxon>Pseudomonadati</taxon>
        <taxon>Pseudomonadota</taxon>
        <taxon>Alphaproteobacteria</taxon>
        <taxon>Hyphomicrobiales</taxon>
        <taxon>Nitrobacteraceae</taxon>
        <taxon>Bradyrhizobium</taxon>
    </lineage>
</organism>
<dbReference type="Proteomes" id="UP000051913">
    <property type="component" value="Unassembled WGS sequence"/>
</dbReference>
<keyword evidence="4" id="KW-0808">Transferase</keyword>
<dbReference type="PANTHER" id="PTHR43969">
    <property type="entry name" value="GLUTATHIONE S TRANSFERASE D10, ISOFORM A-RELATED"/>
    <property type="match status" value="1"/>
</dbReference>
<dbReference type="GO" id="GO:0006749">
    <property type="term" value="P:glutathione metabolic process"/>
    <property type="evidence" value="ECO:0007669"/>
    <property type="project" value="TreeGrafter"/>
</dbReference>
<dbReference type="PANTHER" id="PTHR43969:SF9">
    <property type="entry name" value="GLUTATHIONE S TRANSFERASE D10, ISOFORM A-RELATED"/>
    <property type="match status" value="1"/>
</dbReference>
<dbReference type="Pfam" id="PF00043">
    <property type="entry name" value="GST_C"/>
    <property type="match status" value="1"/>
</dbReference>
<evidence type="ECO:0000313" key="5">
    <source>
        <dbReference type="Proteomes" id="UP000051913"/>
    </source>
</evidence>
<comment type="caution">
    <text evidence="4">The sequence shown here is derived from an EMBL/GenBank/DDBJ whole genome shotgun (WGS) entry which is preliminary data.</text>
</comment>
<dbReference type="InterPro" id="IPR040079">
    <property type="entry name" value="Glutathione_S-Trfase"/>
</dbReference>
<dbReference type="CDD" id="cd00570">
    <property type="entry name" value="GST_N_family"/>
    <property type="match status" value="1"/>
</dbReference>
<name>A0A0R3KLN6_9BRAD</name>
<protein>
    <submittedName>
        <fullName evidence="4">Glutathione S-transferase</fullName>
    </submittedName>
</protein>
<dbReference type="InterPro" id="IPR036249">
    <property type="entry name" value="Thioredoxin-like_sf"/>
</dbReference>
<feature type="domain" description="GST N-terminal" evidence="2">
    <location>
        <begin position="1"/>
        <end position="79"/>
    </location>
</feature>
<dbReference type="SFLD" id="SFLDG00358">
    <property type="entry name" value="Main_(cytGST)"/>
    <property type="match status" value="1"/>
</dbReference>
<dbReference type="InterPro" id="IPR036282">
    <property type="entry name" value="Glutathione-S-Trfase_C_sf"/>
</dbReference>
<gene>
    <name evidence="4" type="ORF">CP49_27020</name>
</gene>
<dbReference type="Pfam" id="PF13417">
    <property type="entry name" value="GST_N_3"/>
    <property type="match status" value="1"/>
</dbReference>
<feature type="domain" description="GST C-terminal" evidence="3">
    <location>
        <begin position="88"/>
        <end position="228"/>
    </location>
</feature>
<dbReference type="Gene3D" id="3.40.30.10">
    <property type="entry name" value="Glutaredoxin"/>
    <property type="match status" value="1"/>
</dbReference>
<accession>A0A0R3KLN6</accession>
<dbReference type="EMBL" id="LLXX01000028">
    <property type="protein sequence ID" value="KRR12495.1"/>
    <property type="molecule type" value="Genomic_DNA"/>
</dbReference>
<comment type="subunit">
    <text evidence="1">Homodimer.</text>
</comment>
<evidence type="ECO:0000256" key="1">
    <source>
        <dbReference type="ARBA" id="ARBA00011738"/>
    </source>
</evidence>
<dbReference type="SFLD" id="SFLDS00019">
    <property type="entry name" value="Glutathione_Transferase_(cytos"/>
    <property type="match status" value="1"/>
</dbReference>
<dbReference type="Gene3D" id="1.20.1050.10">
    <property type="match status" value="1"/>
</dbReference>
<dbReference type="SUPFAM" id="SSF52833">
    <property type="entry name" value="Thioredoxin-like"/>
    <property type="match status" value="1"/>
</dbReference>
<dbReference type="STRING" id="1518501.CQ10_30415"/>
<dbReference type="SUPFAM" id="SSF47616">
    <property type="entry name" value="GST C-terminal domain-like"/>
    <property type="match status" value="1"/>
</dbReference>
<dbReference type="GO" id="GO:0004364">
    <property type="term" value="F:glutathione transferase activity"/>
    <property type="evidence" value="ECO:0007669"/>
    <property type="project" value="TreeGrafter"/>
</dbReference>
<keyword evidence="5" id="KW-1185">Reference proteome</keyword>
<dbReference type="RefSeq" id="WP_057849051.1">
    <property type="nucleotide sequence ID" value="NZ_LLXX01000028.1"/>
</dbReference>
<proteinExistence type="predicted"/>
<dbReference type="CDD" id="cd00299">
    <property type="entry name" value="GST_C_family"/>
    <property type="match status" value="1"/>
</dbReference>
<evidence type="ECO:0000259" key="3">
    <source>
        <dbReference type="PROSITE" id="PS50405"/>
    </source>
</evidence>
<dbReference type="InterPro" id="IPR010987">
    <property type="entry name" value="Glutathione-S-Trfase_C-like"/>
</dbReference>
<dbReference type="AlphaFoldDB" id="A0A0R3KLN6"/>
<dbReference type="InterPro" id="IPR004045">
    <property type="entry name" value="Glutathione_S-Trfase_N"/>
</dbReference>
<dbReference type="PROSITE" id="PS50404">
    <property type="entry name" value="GST_NTER"/>
    <property type="match status" value="1"/>
</dbReference>
<evidence type="ECO:0000313" key="4">
    <source>
        <dbReference type="EMBL" id="KRR12495.1"/>
    </source>
</evidence>
<sequence length="230" mass="26037">MYTLYHHPFCPHSRFIRLVLGEHGLDLRLVEERAWERREAFLVLNPAATTPVLMADGFPPIPGAGIIAEYLDETHGLEAGERRLLPASMAERVEVRRLMAWFNEKFFEEASNPLVTERIYKRFMSEENGGGAPAAEVIRAAKTNVRYHLAYIGWLAQTRNFLAGDRLTYADLAAAAHLSAIDYLGDVPWSEDDAAKAWYARVKSRPSFRPLLSEWLAGVPASRTYVDLDF</sequence>
<dbReference type="OrthoDB" id="9794721at2"/>
<reference evidence="4 5" key="1">
    <citation type="submission" date="2014-03" db="EMBL/GenBank/DDBJ databases">
        <title>Bradyrhizobium valentinum sp. nov., isolated from effective nodules of Lupinus mariae-josephae, a lupine endemic of basic-lime soils in Eastern Spain.</title>
        <authorList>
            <person name="Duran D."/>
            <person name="Rey L."/>
            <person name="Navarro A."/>
            <person name="Busquets A."/>
            <person name="Imperial J."/>
            <person name="Ruiz-Argueso T."/>
        </authorList>
    </citation>
    <scope>NUCLEOTIDE SEQUENCE [LARGE SCALE GENOMIC DNA]</scope>
    <source>
        <strain evidence="4 5">LmjM3</strain>
    </source>
</reference>